<dbReference type="STRING" id="905079.L1J1H3"/>
<dbReference type="OMA" id="KINLSIM"/>
<dbReference type="PROSITE" id="PS50071">
    <property type="entry name" value="HOMEOBOX_2"/>
    <property type="match status" value="1"/>
</dbReference>
<dbReference type="GO" id="GO:0006355">
    <property type="term" value="P:regulation of DNA-templated transcription"/>
    <property type="evidence" value="ECO:0007669"/>
    <property type="project" value="InterPro"/>
</dbReference>
<dbReference type="OrthoDB" id="10056939at2759"/>
<keyword evidence="3 4" id="KW-0539">Nucleus</keyword>
<accession>L1J1H3</accession>
<keyword evidence="8" id="KW-1185">Reference proteome</keyword>
<sequence length="54" mass="6356">NLPSQSVSVLKEWMRNNIKRPYPTDQDKVELAALANITTQQVSNWFVNARKRIW</sequence>
<evidence type="ECO:0000256" key="1">
    <source>
        <dbReference type="ARBA" id="ARBA00023125"/>
    </source>
</evidence>
<dbReference type="InterPro" id="IPR001356">
    <property type="entry name" value="HD"/>
</dbReference>
<dbReference type="InterPro" id="IPR009057">
    <property type="entry name" value="Homeodomain-like_sf"/>
</dbReference>
<evidence type="ECO:0000259" key="5">
    <source>
        <dbReference type="PROSITE" id="PS50071"/>
    </source>
</evidence>
<proteinExistence type="predicted"/>
<protein>
    <recommendedName>
        <fullName evidence="5">Homeobox domain-containing protein</fullName>
    </recommendedName>
</protein>
<comment type="subcellular location">
    <subcellularLocation>
        <location evidence="4">Nucleus</location>
    </subcellularLocation>
</comment>
<dbReference type="Pfam" id="PF05920">
    <property type="entry name" value="Homeobox_KN"/>
    <property type="match status" value="1"/>
</dbReference>
<dbReference type="GeneID" id="17299058"/>
<dbReference type="KEGG" id="gtt:GUITHDRAFT_46005"/>
<dbReference type="CDD" id="cd00086">
    <property type="entry name" value="homeodomain"/>
    <property type="match status" value="1"/>
</dbReference>
<dbReference type="EMBL" id="JH993017">
    <property type="protein sequence ID" value="EKX42373.1"/>
    <property type="molecule type" value="Genomic_DNA"/>
</dbReference>
<dbReference type="EnsemblProtists" id="EKX42373">
    <property type="protein sequence ID" value="EKX42373"/>
    <property type="gene ID" value="GUITHDRAFT_46005"/>
</dbReference>
<dbReference type="Proteomes" id="UP000011087">
    <property type="component" value="Unassembled WGS sequence"/>
</dbReference>
<dbReference type="InterPro" id="IPR050224">
    <property type="entry name" value="TALE_homeobox"/>
</dbReference>
<reference evidence="7" key="3">
    <citation type="submission" date="2016-03" db="UniProtKB">
        <authorList>
            <consortium name="EnsemblProtists"/>
        </authorList>
    </citation>
    <scope>IDENTIFICATION</scope>
</reference>
<dbReference type="AlphaFoldDB" id="L1J1H3"/>
<dbReference type="PANTHER" id="PTHR11850">
    <property type="entry name" value="HOMEOBOX PROTEIN TRANSCRIPTION FACTORS"/>
    <property type="match status" value="1"/>
</dbReference>
<dbReference type="GO" id="GO:0005634">
    <property type="term" value="C:nucleus"/>
    <property type="evidence" value="ECO:0007669"/>
    <property type="project" value="UniProtKB-SubCell"/>
</dbReference>
<evidence type="ECO:0000313" key="7">
    <source>
        <dbReference type="EnsemblProtists" id="EKX42373"/>
    </source>
</evidence>
<reference evidence="6 8" key="1">
    <citation type="journal article" date="2012" name="Nature">
        <title>Algal genomes reveal evolutionary mosaicism and the fate of nucleomorphs.</title>
        <authorList>
            <consortium name="DOE Joint Genome Institute"/>
            <person name="Curtis B.A."/>
            <person name="Tanifuji G."/>
            <person name="Burki F."/>
            <person name="Gruber A."/>
            <person name="Irimia M."/>
            <person name="Maruyama S."/>
            <person name="Arias M.C."/>
            <person name="Ball S.G."/>
            <person name="Gile G.H."/>
            <person name="Hirakawa Y."/>
            <person name="Hopkins J.F."/>
            <person name="Kuo A."/>
            <person name="Rensing S.A."/>
            <person name="Schmutz J."/>
            <person name="Symeonidi A."/>
            <person name="Elias M."/>
            <person name="Eveleigh R.J."/>
            <person name="Herman E.K."/>
            <person name="Klute M.J."/>
            <person name="Nakayama T."/>
            <person name="Obornik M."/>
            <person name="Reyes-Prieto A."/>
            <person name="Armbrust E.V."/>
            <person name="Aves S.J."/>
            <person name="Beiko R.G."/>
            <person name="Coutinho P."/>
            <person name="Dacks J.B."/>
            <person name="Durnford D.G."/>
            <person name="Fast N.M."/>
            <person name="Green B.R."/>
            <person name="Grisdale C.J."/>
            <person name="Hempel F."/>
            <person name="Henrissat B."/>
            <person name="Hoppner M.P."/>
            <person name="Ishida K."/>
            <person name="Kim E."/>
            <person name="Koreny L."/>
            <person name="Kroth P.G."/>
            <person name="Liu Y."/>
            <person name="Malik S.B."/>
            <person name="Maier U.G."/>
            <person name="McRose D."/>
            <person name="Mock T."/>
            <person name="Neilson J.A."/>
            <person name="Onodera N.T."/>
            <person name="Poole A.M."/>
            <person name="Pritham E.J."/>
            <person name="Richards T.A."/>
            <person name="Rocap G."/>
            <person name="Roy S.W."/>
            <person name="Sarai C."/>
            <person name="Schaack S."/>
            <person name="Shirato S."/>
            <person name="Slamovits C.H."/>
            <person name="Spencer D.F."/>
            <person name="Suzuki S."/>
            <person name="Worden A.Z."/>
            <person name="Zauner S."/>
            <person name="Barry K."/>
            <person name="Bell C."/>
            <person name="Bharti A.K."/>
            <person name="Crow J.A."/>
            <person name="Grimwood J."/>
            <person name="Kramer R."/>
            <person name="Lindquist E."/>
            <person name="Lucas S."/>
            <person name="Salamov A."/>
            <person name="McFadden G.I."/>
            <person name="Lane C.E."/>
            <person name="Keeling P.J."/>
            <person name="Gray M.W."/>
            <person name="Grigoriev I.V."/>
            <person name="Archibald J.M."/>
        </authorList>
    </citation>
    <scope>NUCLEOTIDE SEQUENCE</scope>
    <source>
        <strain evidence="6 8">CCMP2712</strain>
    </source>
</reference>
<dbReference type="eggNOG" id="KOG0773">
    <property type="taxonomic scope" value="Eukaryota"/>
</dbReference>
<keyword evidence="1 4" id="KW-0238">DNA-binding</keyword>
<dbReference type="SUPFAM" id="SSF46689">
    <property type="entry name" value="Homeodomain-like"/>
    <property type="match status" value="1"/>
</dbReference>
<evidence type="ECO:0000313" key="8">
    <source>
        <dbReference type="Proteomes" id="UP000011087"/>
    </source>
</evidence>
<reference evidence="8" key="2">
    <citation type="submission" date="2012-11" db="EMBL/GenBank/DDBJ databases">
        <authorList>
            <person name="Kuo A."/>
            <person name="Curtis B.A."/>
            <person name="Tanifuji G."/>
            <person name="Burki F."/>
            <person name="Gruber A."/>
            <person name="Irimia M."/>
            <person name="Maruyama S."/>
            <person name="Arias M.C."/>
            <person name="Ball S.G."/>
            <person name="Gile G.H."/>
            <person name="Hirakawa Y."/>
            <person name="Hopkins J.F."/>
            <person name="Rensing S.A."/>
            <person name="Schmutz J."/>
            <person name="Symeonidi A."/>
            <person name="Elias M."/>
            <person name="Eveleigh R.J."/>
            <person name="Herman E.K."/>
            <person name="Klute M.J."/>
            <person name="Nakayama T."/>
            <person name="Obornik M."/>
            <person name="Reyes-Prieto A."/>
            <person name="Armbrust E.V."/>
            <person name="Aves S.J."/>
            <person name="Beiko R.G."/>
            <person name="Coutinho P."/>
            <person name="Dacks J.B."/>
            <person name="Durnford D.G."/>
            <person name="Fast N.M."/>
            <person name="Green B.R."/>
            <person name="Grisdale C."/>
            <person name="Hempe F."/>
            <person name="Henrissat B."/>
            <person name="Hoppner M.P."/>
            <person name="Ishida K.-I."/>
            <person name="Kim E."/>
            <person name="Koreny L."/>
            <person name="Kroth P.G."/>
            <person name="Liu Y."/>
            <person name="Malik S.-B."/>
            <person name="Maier U.G."/>
            <person name="McRose D."/>
            <person name="Mock T."/>
            <person name="Neilson J.A."/>
            <person name="Onodera N.T."/>
            <person name="Poole A.M."/>
            <person name="Pritham E.J."/>
            <person name="Richards T.A."/>
            <person name="Rocap G."/>
            <person name="Roy S.W."/>
            <person name="Sarai C."/>
            <person name="Schaack S."/>
            <person name="Shirato S."/>
            <person name="Slamovits C.H."/>
            <person name="Spencer D.F."/>
            <person name="Suzuki S."/>
            <person name="Worden A.Z."/>
            <person name="Zauner S."/>
            <person name="Barry K."/>
            <person name="Bell C."/>
            <person name="Bharti A.K."/>
            <person name="Crow J.A."/>
            <person name="Grimwood J."/>
            <person name="Kramer R."/>
            <person name="Lindquist E."/>
            <person name="Lucas S."/>
            <person name="Salamov A."/>
            <person name="McFadden G.I."/>
            <person name="Lane C.E."/>
            <person name="Keeling P.J."/>
            <person name="Gray M.W."/>
            <person name="Grigoriev I.V."/>
            <person name="Archibald J.M."/>
        </authorList>
    </citation>
    <scope>NUCLEOTIDE SEQUENCE</scope>
    <source>
        <strain evidence="8">CCMP2712</strain>
    </source>
</reference>
<evidence type="ECO:0000256" key="2">
    <source>
        <dbReference type="ARBA" id="ARBA00023155"/>
    </source>
</evidence>
<gene>
    <name evidence="6" type="ORF">GUITHDRAFT_46005</name>
</gene>
<feature type="non-terminal residue" evidence="6">
    <location>
        <position position="54"/>
    </location>
</feature>
<organism evidence="6">
    <name type="scientific">Guillardia theta (strain CCMP2712)</name>
    <name type="common">Cryptophyte</name>
    <dbReference type="NCBI Taxonomy" id="905079"/>
    <lineage>
        <taxon>Eukaryota</taxon>
        <taxon>Cryptophyceae</taxon>
        <taxon>Pyrenomonadales</taxon>
        <taxon>Geminigeraceae</taxon>
        <taxon>Guillardia</taxon>
    </lineage>
</organism>
<evidence type="ECO:0000256" key="4">
    <source>
        <dbReference type="PROSITE-ProRule" id="PRU00108"/>
    </source>
</evidence>
<name>L1J1H3_GUITC</name>
<dbReference type="HOGENOM" id="CLU_049543_14_1_1"/>
<keyword evidence="2 4" id="KW-0371">Homeobox</keyword>
<dbReference type="RefSeq" id="XP_005829353.1">
    <property type="nucleotide sequence ID" value="XM_005829296.1"/>
</dbReference>
<evidence type="ECO:0000313" key="6">
    <source>
        <dbReference type="EMBL" id="EKX42373.1"/>
    </source>
</evidence>
<feature type="domain" description="Homeobox" evidence="5">
    <location>
        <begin position="1"/>
        <end position="54"/>
    </location>
</feature>
<dbReference type="PaxDb" id="55529-EKX42373"/>
<evidence type="ECO:0000256" key="3">
    <source>
        <dbReference type="ARBA" id="ARBA00023242"/>
    </source>
</evidence>
<dbReference type="Gene3D" id="1.10.10.60">
    <property type="entry name" value="Homeodomain-like"/>
    <property type="match status" value="1"/>
</dbReference>
<feature type="non-terminal residue" evidence="6">
    <location>
        <position position="1"/>
    </location>
</feature>
<dbReference type="InterPro" id="IPR008422">
    <property type="entry name" value="KN_HD"/>
</dbReference>
<dbReference type="GO" id="GO:0003677">
    <property type="term" value="F:DNA binding"/>
    <property type="evidence" value="ECO:0007669"/>
    <property type="project" value="UniProtKB-UniRule"/>
</dbReference>